<dbReference type="EMBL" id="JAGKQM010000017">
    <property type="protein sequence ID" value="KAH0868715.1"/>
    <property type="molecule type" value="Genomic_DNA"/>
</dbReference>
<evidence type="ECO:0000256" key="1">
    <source>
        <dbReference type="SAM" id="MobiDB-lite"/>
    </source>
</evidence>
<keyword evidence="3" id="KW-1185">Reference proteome</keyword>
<proteinExistence type="predicted"/>
<evidence type="ECO:0000313" key="2">
    <source>
        <dbReference type="EMBL" id="KAH0868715.1"/>
    </source>
</evidence>
<feature type="compositionally biased region" description="Polar residues" evidence="1">
    <location>
        <begin position="95"/>
        <end position="104"/>
    </location>
</feature>
<name>A0ABQ7YKG5_BRANA</name>
<comment type="caution">
    <text evidence="2">The sequence shown here is derived from an EMBL/GenBank/DDBJ whole genome shotgun (WGS) entry which is preliminary data.</text>
</comment>
<reference evidence="2 3" key="1">
    <citation type="submission" date="2021-05" db="EMBL/GenBank/DDBJ databases">
        <title>Genome Assembly of Synthetic Allotetraploid Brassica napus Reveals Homoeologous Exchanges between Subgenomes.</title>
        <authorList>
            <person name="Davis J.T."/>
        </authorList>
    </citation>
    <scope>NUCLEOTIDE SEQUENCE [LARGE SCALE GENOMIC DNA]</scope>
    <source>
        <strain evidence="3">cv. Da-Ae</strain>
        <tissue evidence="2">Seedling</tissue>
    </source>
</reference>
<feature type="non-terminal residue" evidence="2">
    <location>
        <position position="1"/>
    </location>
</feature>
<gene>
    <name evidence="2" type="ORF">HID58_075737</name>
</gene>
<protein>
    <submittedName>
        <fullName evidence="2">Uncharacterized protein</fullName>
    </submittedName>
</protein>
<dbReference type="Proteomes" id="UP000824890">
    <property type="component" value="Unassembled WGS sequence"/>
</dbReference>
<feature type="region of interest" description="Disordered" evidence="1">
    <location>
        <begin position="80"/>
        <end position="104"/>
    </location>
</feature>
<organism evidence="2 3">
    <name type="scientific">Brassica napus</name>
    <name type="common">Rape</name>
    <dbReference type="NCBI Taxonomy" id="3708"/>
    <lineage>
        <taxon>Eukaryota</taxon>
        <taxon>Viridiplantae</taxon>
        <taxon>Streptophyta</taxon>
        <taxon>Embryophyta</taxon>
        <taxon>Tracheophyta</taxon>
        <taxon>Spermatophyta</taxon>
        <taxon>Magnoliopsida</taxon>
        <taxon>eudicotyledons</taxon>
        <taxon>Gunneridae</taxon>
        <taxon>Pentapetalae</taxon>
        <taxon>rosids</taxon>
        <taxon>malvids</taxon>
        <taxon>Brassicales</taxon>
        <taxon>Brassicaceae</taxon>
        <taxon>Brassiceae</taxon>
        <taxon>Brassica</taxon>
    </lineage>
</organism>
<feature type="compositionally biased region" description="Basic and acidic residues" evidence="1">
    <location>
        <begin position="80"/>
        <end position="89"/>
    </location>
</feature>
<sequence>EIGGGEIGGDISGEIRWSDSLKSAERSLERLVERWERLGLGSEERSLESFVGEDRWRASEIGDMGEMGQIAGGFDGVRGRELGGGKPEMEDFPNTEHSFPSLSVTRAAKDTNLKLLN</sequence>
<accession>A0ABQ7YKG5</accession>
<evidence type="ECO:0000313" key="3">
    <source>
        <dbReference type="Proteomes" id="UP000824890"/>
    </source>
</evidence>